<dbReference type="InterPro" id="IPR000182">
    <property type="entry name" value="GNAT_dom"/>
</dbReference>
<evidence type="ECO:0000313" key="4">
    <source>
        <dbReference type="EMBL" id="GGO53786.1"/>
    </source>
</evidence>
<dbReference type="PROSITE" id="PS51186">
    <property type="entry name" value="GNAT"/>
    <property type="match status" value="1"/>
</dbReference>
<organism evidence="4 5">
    <name type="scientific">Streptomyces daqingensis</name>
    <dbReference type="NCBI Taxonomy" id="1472640"/>
    <lineage>
        <taxon>Bacteria</taxon>
        <taxon>Bacillati</taxon>
        <taxon>Actinomycetota</taxon>
        <taxon>Actinomycetes</taxon>
        <taxon>Kitasatosporales</taxon>
        <taxon>Streptomycetaceae</taxon>
        <taxon>Streptomyces</taxon>
    </lineage>
</organism>
<dbReference type="Pfam" id="PF00583">
    <property type="entry name" value="Acetyltransf_1"/>
    <property type="match status" value="1"/>
</dbReference>
<dbReference type="RefSeq" id="WP_189038654.1">
    <property type="nucleotide sequence ID" value="NZ_BMMP01000013.1"/>
</dbReference>
<dbReference type="PANTHER" id="PTHR43626">
    <property type="entry name" value="ACYL-COA N-ACYLTRANSFERASE"/>
    <property type="match status" value="1"/>
</dbReference>
<evidence type="ECO:0000259" key="3">
    <source>
        <dbReference type="PROSITE" id="PS51186"/>
    </source>
</evidence>
<comment type="caution">
    <text evidence="4">The sequence shown here is derived from an EMBL/GenBank/DDBJ whole genome shotgun (WGS) entry which is preliminary data.</text>
</comment>
<protein>
    <submittedName>
        <fullName evidence="4">N-acetyltransferase</fullName>
    </submittedName>
</protein>
<reference evidence="5" key="1">
    <citation type="journal article" date="2019" name="Int. J. Syst. Evol. Microbiol.">
        <title>The Global Catalogue of Microorganisms (GCM) 10K type strain sequencing project: providing services to taxonomists for standard genome sequencing and annotation.</title>
        <authorList>
            <consortium name="The Broad Institute Genomics Platform"/>
            <consortium name="The Broad Institute Genome Sequencing Center for Infectious Disease"/>
            <person name="Wu L."/>
            <person name="Ma J."/>
        </authorList>
    </citation>
    <scope>NUCLEOTIDE SEQUENCE [LARGE SCALE GENOMIC DNA]</scope>
    <source>
        <strain evidence="5">CGMCC 4.7178</strain>
    </source>
</reference>
<sequence>MTQPHETDGGAAPRHRLLVCPPLGDEELNALFSASWPDHRHTGFQRQLRHSMLWVAAVRDGRLHGYVKVVGDGGVHAFLLDPTVHPDERGRGLGAELVRRAADEAGRRGAEWLHVDFEPHLSRFYARCGFRPTPAGLMRLAGSGPEPG</sequence>
<dbReference type="SUPFAM" id="SSF55729">
    <property type="entry name" value="Acyl-CoA N-acyltransferases (Nat)"/>
    <property type="match status" value="1"/>
</dbReference>
<evidence type="ECO:0000313" key="5">
    <source>
        <dbReference type="Proteomes" id="UP000631535"/>
    </source>
</evidence>
<evidence type="ECO:0000256" key="1">
    <source>
        <dbReference type="ARBA" id="ARBA00022679"/>
    </source>
</evidence>
<accession>A0ABQ2MJP6</accession>
<keyword evidence="2" id="KW-0012">Acyltransferase</keyword>
<keyword evidence="5" id="KW-1185">Reference proteome</keyword>
<proteinExistence type="predicted"/>
<evidence type="ECO:0000256" key="2">
    <source>
        <dbReference type="ARBA" id="ARBA00023315"/>
    </source>
</evidence>
<gene>
    <name evidence="4" type="ORF">GCM10012287_41260</name>
</gene>
<feature type="domain" description="N-acetyltransferase" evidence="3">
    <location>
        <begin position="15"/>
        <end position="148"/>
    </location>
</feature>
<keyword evidence="1" id="KW-0808">Transferase</keyword>
<dbReference type="InterPro" id="IPR016181">
    <property type="entry name" value="Acyl_CoA_acyltransferase"/>
</dbReference>
<dbReference type="InterPro" id="IPR045039">
    <property type="entry name" value="NSI-like"/>
</dbReference>
<name>A0ABQ2MJP6_9ACTN</name>
<dbReference type="Proteomes" id="UP000631535">
    <property type="component" value="Unassembled WGS sequence"/>
</dbReference>
<dbReference type="EMBL" id="BMMP01000013">
    <property type="protein sequence ID" value="GGO53786.1"/>
    <property type="molecule type" value="Genomic_DNA"/>
</dbReference>
<dbReference type="Gene3D" id="3.40.630.30">
    <property type="match status" value="1"/>
</dbReference>
<dbReference type="PANTHER" id="PTHR43626:SF4">
    <property type="entry name" value="GCN5-RELATED N-ACETYLTRANSFERASE 2, CHLOROPLASTIC"/>
    <property type="match status" value="1"/>
</dbReference>
<dbReference type="CDD" id="cd04301">
    <property type="entry name" value="NAT_SF"/>
    <property type="match status" value="1"/>
</dbReference>